<dbReference type="RefSeq" id="WP_090666253.1">
    <property type="nucleotide sequence ID" value="NZ_FOUF01000003.1"/>
</dbReference>
<feature type="compositionally biased region" description="Polar residues" evidence="1">
    <location>
        <begin position="125"/>
        <end position="151"/>
    </location>
</feature>
<proteinExistence type="predicted"/>
<organism evidence="2 3">
    <name type="scientific">Nitrosomonas nitrosa</name>
    <dbReference type="NCBI Taxonomy" id="52442"/>
    <lineage>
        <taxon>Bacteria</taxon>
        <taxon>Pseudomonadati</taxon>
        <taxon>Pseudomonadota</taxon>
        <taxon>Betaproteobacteria</taxon>
        <taxon>Nitrosomonadales</taxon>
        <taxon>Nitrosomonadaceae</taxon>
        <taxon>Nitrosomonas</taxon>
    </lineage>
</organism>
<evidence type="ECO:0000313" key="2">
    <source>
        <dbReference type="EMBL" id="SFL96764.1"/>
    </source>
</evidence>
<gene>
    <name evidence="2" type="ORF">SAMN05421880_10361</name>
</gene>
<accession>A0A1I4M0N1</accession>
<dbReference type="Proteomes" id="UP000199561">
    <property type="component" value="Unassembled WGS sequence"/>
</dbReference>
<sequence length="257" mass="27733">MNGYLQRMIARGKGTASLVRPLTSFAYVAVSPEKSPISSNDLPIESAHSEWVTKGVGRADGFSMSQSTSTEKENAAATGVINALTPVGSFEPRTLAQHTSQSPLPDVENRSGKTRRSAEDDGNHKTASQPISKIDTQQETGLKQESTTAHAEASLEQTIADTSAEILHFTPLQSLLISPQPNLSPQHNSMHESMQMVSSRLETSYQIANSESRTIQVTIGRVEIRATPSSAVVRKGSTRTPAMSLEEYLKQRNGGGR</sequence>
<evidence type="ECO:0000256" key="1">
    <source>
        <dbReference type="SAM" id="MobiDB-lite"/>
    </source>
</evidence>
<feature type="region of interest" description="Disordered" evidence="1">
    <location>
        <begin position="95"/>
        <end position="151"/>
    </location>
</feature>
<keyword evidence="3" id="KW-1185">Reference proteome</keyword>
<feature type="compositionally biased region" description="Basic and acidic residues" evidence="1">
    <location>
        <begin position="107"/>
        <end position="124"/>
    </location>
</feature>
<protein>
    <submittedName>
        <fullName evidence="2">Uncharacterized protein</fullName>
    </submittedName>
</protein>
<dbReference type="EMBL" id="FOUF01000003">
    <property type="protein sequence ID" value="SFL96764.1"/>
    <property type="molecule type" value="Genomic_DNA"/>
</dbReference>
<evidence type="ECO:0000313" key="3">
    <source>
        <dbReference type="Proteomes" id="UP000199561"/>
    </source>
</evidence>
<dbReference type="STRING" id="52442.SAMN05421880_10361"/>
<dbReference type="AlphaFoldDB" id="A0A1I4M0N1"/>
<name>A0A1I4M0N1_9PROT</name>
<reference evidence="2 3" key="1">
    <citation type="submission" date="2016-10" db="EMBL/GenBank/DDBJ databases">
        <authorList>
            <person name="de Groot N.N."/>
        </authorList>
    </citation>
    <scope>NUCLEOTIDE SEQUENCE [LARGE SCALE GENOMIC DNA]</scope>
    <source>
        <strain evidence="2 3">Nm146</strain>
    </source>
</reference>